<dbReference type="Gene3D" id="3.40.80.10">
    <property type="entry name" value="Peptidoglycan recognition protein-like"/>
    <property type="match status" value="1"/>
</dbReference>
<dbReference type="EMBL" id="JACHND010000001">
    <property type="protein sequence ID" value="MBB4699279.1"/>
    <property type="molecule type" value="Genomic_DNA"/>
</dbReference>
<dbReference type="InterPro" id="IPR036505">
    <property type="entry name" value="Amidase/PGRP_sf"/>
</dbReference>
<dbReference type="CDD" id="cd06583">
    <property type="entry name" value="PGRP"/>
    <property type="match status" value="1"/>
</dbReference>
<proteinExistence type="inferred from homology"/>
<evidence type="ECO:0000256" key="5">
    <source>
        <dbReference type="ARBA" id="ARBA00023316"/>
    </source>
</evidence>
<dbReference type="Gene3D" id="1.10.101.10">
    <property type="entry name" value="PGBD-like superfamily/PGBD"/>
    <property type="match status" value="1"/>
</dbReference>
<keyword evidence="4" id="KW-0378">Hydrolase</keyword>
<dbReference type="SUPFAM" id="SSF47090">
    <property type="entry name" value="PGBD-like"/>
    <property type="match status" value="1"/>
</dbReference>
<dbReference type="InterPro" id="IPR051206">
    <property type="entry name" value="NAMLAA_amidase_2"/>
</dbReference>
<evidence type="ECO:0000313" key="7">
    <source>
        <dbReference type="EMBL" id="MBB4699279.1"/>
    </source>
</evidence>
<dbReference type="GO" id="GO:0008745">
    <property type="term" value="F:N-acetylmuramoyl-L-alanine amidase activity"/>
    <property type="evidence" value="ECO:0007669"/>
    <property type="project" value="UniProtKB-EC"/>
</dbReference>
<dbReference type="SUPFAM" id="SSF55846">
    <property type="entry name" value="N-acetylmuramoyl-L-alanine amidase-like"/>
    <property type="match status" value="1"/>
</dbReference>
<comment type="caution">
    <text evidence="7">The sequence shown here is derived from an EMBL/GenBank/DDBJ whole genome shotgun (WGS) entry which is preliminary data.</text>
</comment>
<sequence>MKYVQAGKHGGTQTSVSRIVIHATVSPCVRGGATSVARYFQSRGAGGSAHYVVDPGEIVCCLKEDVVAYHAPPNTGSIGIELCDPQRGPASRWEDADHQEMLRLAADLVRRVAARWDVPLRRLTVADLRAGRHGICGHVDVSRAFGQTDHSDPGYGFPWTQFMALVQGADQMPAAAAASWTEELMKDLPTLRPGVESWDVKTVRALLGARGYPPADLLSKVYDEELKAEVRNFQVAEHLAPDAVVGPKTWAKLLRLA</sequence>
<reference evidence="7 8" key="1">
    <citation type="submission" date="2020-08" db="EMBL/GenBank/DDBJ databases">
        <title>Sequencing the genomes of 1000 actinobacteria strains.</title>
        <authorList>
            <person name="Klenk H.-P."/>
        </authorList>
    </citation>
    <scope>NUCLEOTIDE SEQUENCE [LARGE SCALE GENOMIC DNA]</scope>
    <source>
        <strain evidence="7 8">DSM 45784</strain>
    </source>
</reference>
<dbReference type="Pfam" id="PF01471">
    <property type="entry name" value="PG_binding_1"/>
    <property type="match status" value="1"/>
</dbReference>
<dbReference type="InterPro" id="IPR036365">
    <property type="entry name" value="PGBD-like_sf"/>
</dbReference>
<feature type="domain" description="N-acetylmuramoyl-L-alanine amidase" evidence="6">
    <location>
        <begin position="6"/>
        <end position="154"/>
    </location>
</feature>
<dbReference type="PANTHER" id="PTHR30417">
    <property type="entry name" value="N-ACETYLMURAMOYL-L-ALANINE AMIDASE AMID"/>
    <property type="match status" value="1"/>
</dbReference>
<name>A0A7W7G878_9ACTN</name>
<evidence type="ECO:0000256" key="1">
    <source>
        <dbReference type="ARBA" id="ARBA00001561"/>
    </source>
</evidence>
<dbReference type="AlphaFoldDB" id="A0A7W7G878"/>
<dbReference type="Proteomes" id="UP000542210">
    <property type="component" value="Unassembled WGS sequence"/>
</dbReference>
<dbReference type="GO" id="GO:0071555">
    <property type="term" value="P:cell wall organization"/>
    <property type="evidence" value="ECO:0007669"/>
    <property type="project" value="UniProtKB-KW"/>
</dbReference>
<dbReference type="GO" id="GO:0009254">
    <property type="term" value="P:peptidoglycan turnover"/>
    <property type="evidence" value="ECO:0007669"/>
    <property type="project" value="TreeGrafter"/>
</dbReference>
<keyword evidence="5" id="KW-0961">Cell wall biogenesis/degradation</keyword>
<comment type="similarity">
    <text evidence="2">Belongs to the N-acetylmuramoyl-L-alanine amidase 2 family.</text>
</comment>
<dbReference type="InterPro" id="IPR002477">
    <property type="entry name" value="Peptidoglycan-bd-like"/>
</dbReference>
<organism evidence="7 8">
    <name type="scientific">Sphaerisporangium siamense</name>
    <dbReference type="NCBI Taxonomy" id="795645"/>
    <lineage>
        <taxon>Bacteria</taxon>
        <taxon>Bacillati</taxon>
        <taxon>Actinomycetota</taxon>
        <taxon>Actinomycetes</taxon>
        <taxon>Streptosporangiales</taxon>
        <taxon>Streptosporangiaceae</taxon>
        <taxon>Sphaerisporangium</taxon>
    </lineage>
</organism>
<evidence type="ECO:0000313" key="8">
    <source>
        <dbReference type="Proteomes" id="UP000542210"/>
    </source>
</evidence>
<dbReference type="RefSeq" id="WP_184876694.1">
    <property type="nucleotide sequence ID" value="NZ_BOOV01000021.1"/>
</dbReference>
<dbReference type="PANTHER" id="PTHR30417:SF1">
    <property type="entry name" value="N-ACETYLMURAMOYL-L-ALANINE AMIDASE AMID"/>
    <property type="match status" value="1"/>
</dbReference>
<dbReference type="SMART" id="SM00644">
    <property type="entry name" value="Ami_2"/>
    <property type="match status" value="1"/>
</dbReference>
<evidence type="ECO:0000256" key="4">
    <source>
        <dbReference type="ARBA" id="ARBA00022801"/>
    </source>
</evidence>
<dbReference type="EC" id="3.5.1.28" evidence="3"/>
<keyword evidence="8" id="KW-1185">Reference proteome</keyword>
<dbReference type="InterPro" id="IPR036366">
    <property type="entry name" value="PGBDSf"/>
</dbReference>
<protein>
    <recommendedName>
        <fullName evidence="3">N-acetylmuramoyl-L-alanine amidase</fullName>
        <ecNumber evidence="3">3.5.1.28</ecNumber>
    </recommendedName>
</protein>
<dbReference type="GO" id="GO:0009253">
    <property type="term" value="P:peptidoglycan catabolic process"/>
    <property type="evidence" value="ECO:0007669"/>
    <property type="project" value="InterPro"/>
</dbReference>
<comment type="catalytic activity">
    <reaction evidence="1">
        <text>Hydrolyzes the link between N-acetylmuramoyl residues and L-amino acid residues in certain cell-wall glycopeptides.</text>
        <dbReference type="EC" id="3.5.1.28"/>
    </reaction>
</comment>
<evidence type="ECO:0000256" key="2">
    <source>
        <dbReference type="ARBA" id="ARBA00007553"/>
    </source>
</evidence>
<dbReference type="Pfam" id="PF01510">
    <property type="entry name" value="Amidase_2"/>
    <property type="match status" value="1"/>
</dbReference>
<accession>A0A7W7G878</accession>
<dbReference type="InterPro" id="IPR002502">
    <property type="entry name" value="Amidase_domain"/>
</dbReference>
<evidence type="ECO:0000259" key="6">
    <source>
        <dbReference type="SMART" id="SM00644"/>
    </source>
</evidence>
<gene>
    <name evidence="7" type="ORF">BJ982_000823</name>
</gene>
<evidence type="ECO:0000256" key="3">
    <source>
        <dbReference type="ARBA" id="ARBA00011901"/>
    </source>
</evidence>